<evidence type="ECO:0000256" key="3">
    <source>
        <dbReference type="ARBA" id="ARBA00022801"/>
    </source>
</evidence>
<organism evidence="7">
    <name type="scientific">Intestinibacter bartlettii</name>
    <dbReference type="NCBI Taxonomy" id="261299"/>
    <lineage>
        <taxon>Bacteria</taxon>
        <taxon>Bacillati</taxon>
        <taxon>Bacillota</taxon>
        <taxon>Clostridia</taxon>
        <taxon>Peptostreptococcales</taxon>
        <taxon>Peptostreptococcaceae</taxon>
        <taxon>Intestinibacter</taxon>
    </lineage>
</organism>
<dbReference type="InterPro" id="IPR023827">
    <property type="entry name" value="Peptidase_S8_Asp-AS"/>
</dbReference>
<dbReference type="InterPro" id="IPR036852">
    <property type="entry name" value="Peptidase_S8/S53_dom_sf"/>
</dbReference>
<protein>
    <submittedName>
        <fullName evidence="7">Subtilase family protein</fullName>
    </submittedName>
</protein>
<proteinExistence type="inferred from homology"/>
<dbReference type="InterPro" id="IPR015500">
    <property type="entry name" value="Peptidase_S8_subtilisin-rel"/>
</dbReference>
<evidence type="ECO:0000256" key="5">
    <source>
        <dbReference type="PROSITE-ProRule" id="PRU01240"/>
    </source>
</evidence>
<comment type="similarity">
    <text evidence="1 5">Belongs to the peptidase S8 family.</text>
</comment>
<evidence type="ECO:0000256" key="1">
    <source>
        <dbReference type="ARBA" id="ARBA00011073"/>
    </source>
</evidence>
<evidence type="ECO:0000313" key="7">
    <source>
        <dbReference type="EMBL" id="VYU45883.1"/>
    </source>
</evidence>
<keyword evidence="3" id="KW-0378">Hydrolase</keyword>
<dbReference type="GO" id="GO:0006508">
    <property type="term" value="P:proteolysis"/>
    <property type="evidence" value="ECO:0007669"/>
    <property type="project" value="UniProtKB-KW"/>
</dbReference>
<dbReference type="PROSITE" id="PS00136">
    <property type="entry name" value="SUBTILASE_ASP"/>
    <property type="match status" value="1"/>
</dbReference>
<dbReference type="RefSeq" id="WP_024038436.1">
    <property type="nucleotide sequence ID" value="NZ_CACRUE010000039.1"/>
</dbReference>
<keyword evidence="2" id="KW-0645">Protease</keyword>
<name>A0A6N3F1K9_9FIRM</name>
<dbReference type="SUPFAM" id="SSF52743">
    <property type="entry name" value="Subtilisin-like"/>
    <property type="match status" value="1"/>
</dbReference>
<dbReference type="PANTHER" id="PTHR43806:SF11">
    <property type="entry name" value="CEREVISIN-RELATED"/>
    <property type="match status" value="1"/>
</dbReference>
<gene>
    <name evidence="7" type="ORF">IBLFYP30_02762</name>
</gene>
<accession>A0A6N3F1K9</accession>
<comment type="caution">
    <text evidence="5">Lacks conserved residue(s) required for the propagation of feature annotation.</text>
</comment>
<sequence length="561" mass="62807">MPILNSEIRSYNIIFTGKKERLIQSLQENNLTQYIFLNDLLMVLYVESNFNENIFNNINQIVWWERSYAMSSLINITNNLLQGVPVRQATDMAYMGNNLYNRLEGRGTVIAIIDSGIDYLNQDFLNEDGSSKILYLWDQESNYKSPPEGMLFGSEFTRDEINEAISNNNGDLSRDEIGTGTVTASIAVSQGKNNINYKGIAPKAELIVVKLRSYISLFKEGRINYQNTDFLVAISYIIKKFKEINRPIILNFTVGTTSGRDISQALLNTFEELYQSGFILVGGGGNQGNTDIHYSGNISNGESVDIDFQVGDDKNLNIIIDGYKVDKFEIALISPFGEISPTISYAPNFSLQTGKFNLENVTYSISYSYPWISTGSMQVSINLKNVYSGIWTLRITGQNVINGEFNAYLPNKNLISDNTRFIDSDSNSTITRYGLLREVITIGTYNTKSNSIWIGSSKGPAETLDMVAPGVDIISNYLDNTFNTATGTGVSSSVVCGVIALLIEFIINQTEFYRLSIYSEPIKTYLMLGATQKPIYTYPNTSYGYGILNYQNTLQRISENL</sequence>
<dbReference type="AlphaFoldDB" id="A0A6N3F1K9"/>
<dbReference type="NCBIfam" id="NF040808">
    <property type="entry name" value="CspC_non_triad"/>
    <property type="match status" value="1"/>
</dbReference>
<dbReference type="PROSITE" id="PS51892">
    <property type="entry name" value="SUBTILASE"/>
    <property type="match status" value="1"/>
</dbReference>
<dbReference type="Gene3D" id="2.60.120.1290">
    <property type="match status" value="1"/>
</dbReference>
<dbReference type="PRINTS" id="PR00723">
    <property type="entry name" value="SUBTILISIN"/>
</dbReference>
<dbReference type="PANTHER" id="PTHR43806">
    <property type="entry name" value="PEPTIDASE S8"/>
    <property type="match status" value="1"/>
</dbReference>
<keyword evidence="4" id="KW-0720">Serine protease</keyword>
<dbReference type="InterPro" id="IPR000209">
    <property type="entry name" value="Peptidase_S8/S53_dom"/>
</dbReference>
<evidence type="ECO:0000259" key="6">
    <source>
        <dbReference type="Pfam" id="PF00082"/>
    </source>
</evidence>
<evidence type="ECO:0000256" key="4">
    <source>
        <dbReference type="ARBA" id="ARBA00022825"/>
    </source>
</evidence>
<dbReference type="CDD" id="cd07478">
    <property type="entry name" value="Peptidases_S8_CspA-like"/>
    <property type="match status" value="1"/>
</dbReference>
<dbReference type="EMBL" id="CACRUE010000039">
    <property type="protein sequence ID" value="VYU45883.1"/>
    <property type="molecule type" value="Genomic_DNA"/>
</dbReference>
<dbReference type="InterPro" id="IPR050131">
    <property type="entry name" value="Peptidase_S8_subtilisin-like"/>
</dbReference>
<feature type="domain" description="Peptidase S8/S53" evidence="6">
    <location>
        <begin position="424"/>
        <end position="546"/>
    </location>
</feature>
<reference evidence="7" key="1">
    <citation type="submission" date="2019-11" db="EMBL/GenBank/DDBJ databases">
        <authorList>
            <person name="Feng L."/>
        </authorList>
    </citation>
    <scope>NUCLEOTIDE SEQUENCE</scope>
    <source>
        <strain evidence="7">IbartlettiiLFYP30</strain>
    </source>
</reference>
<dbReference type="Gene3D" id="3.40.50.200">
    <property type="entry name" value="Peptidase S8/S53 domain"/>
    <property type="match status" value="1"/>
</dbReference>
<feature type="domain" description="Peptidase S8/S53" evidence="6">
    <location>
        <begin position="105"/>
        <end position="298"/>
    </location>
</feature>
<evidence type="ECO:0000256" key="2">
    <source>
        <dbReference type="ARBA" id="ARBA00022670"/>
    </source>
</evidence>
<dbReference type="Pfam" id="PF00082">
    <property type="entry name" value="Peptidase_S8"/>
    <property type="match status" value="2"/>
</dbReference>
<dbReference type="GO" id="GO:0004252">
    <property type="term" value="F:serine-type endopeptidase activity"/>
    <property type="evidence" value="ECO:0007669"/>
    <property type="project" value="InterPro"/>
</dbReference>
<dbReference type="InterPro" id="IPR034045">
    <property type="entry name" value="Pep_S8_CspA-like"/>
</dbReference>